<feature type="transmembrane region" description="Helical" evidence="2">
    <location>
        <begin position="173"/>
        <end position="195"/>
    </location>
</feature>
<keyword evidence="2" id="KW-0472">Membrane</keyword>
<keyword evidence="2" id="KW-1133">Transmembrane helix</keyword>
<feature type="transmembrane region" description="Helical" evidence="2">
    <location>
        <begin position="134"/>
        <end position="153"/>
    </location>
</feature>
<evidence type="ECO:0000313" key="4">
    <source>
        <dbReference type="Proteomes" id="UP000826254"/>
    </source>
</evidence>
<dbReference type="EMBL" id="CP081958">
    <property type="protein sequence ID" value="QZP37785.1"/>
    <property type="molecule type" value="Genomic_DNA"/>
</dbReference>
<protein>
    <submittedName>
        <fullName evidence="3">Zinc-ribbon domain-containing protein</fullName>
    </submittedName>
</protein>
<sequence length="196" mass="19623">MVTDPTDGAGRSPEGSTGDDPGDGVEQSGRKPTDDGTAEGVGQSTENPTGGGSVEGAEQATEELHEDPDDADSREKGPNDMYCSSCGAVIKKNAELCPECGVATGNTGVSGSRSTGTPASGTAAGGSSTGKNTFLVGGAVSGLIAFVLLPIVFGPLSIYCGYRVYRDFDEAQGIAVAAWGGLALVVGMIFGAMMFL</sequence>
<feature type="compositionally biased region" description="Acidic residues" evidence="1">
    <location>
        <begin position="60"/>
        <end position="70"/>
    </location>
</feature>
<feature type="compositionally biased region" description="Low complexity" evidence="1">
    <location>
        <begin position="110"/>
        <end position="122"/>
    </location>
</feature>
<name>A0A8T8WD76_9EURY</name>
<evidence type="ECO:0000256" key="1">
    <source>
        <dbReference type="SAM" id="MobiDB-lite"/>
    </source>
</evidence>
<dbReference type="Proteomes" id="UP000826254">
    <property type="component" value="Chromosome"/>
</dbReference>
<evidence type="ECO:0000256" key="2">
    <source>
        <dbReference type="SAM" id="Phobius"/>
    </source>
</evidence>
<feature type="region of interest" description="Disordered" evidence="1">
    <location>
        <begin position="1"/>
        <end position="78"/>
    </location>
</feature>
<feature type="region of interest" description="Disordered" evidence="1">
    <location>
        <begin position="105"/>
        <end position="127"/>
    </location>
</feature>
<evidence type="ECO:0000313" key="3">
    <source>
        <dbReference type="EMBL" id="QZP37785.1"/>
    </source>
</evidence>
<dbReference type="RefSeq" id="WP_222607593.1">
    <property type="nucleotide sequence ID" value="NZ_CP081958.1"/>
</dbReference>
<dbReference type="GeneID" id="67176672"/>
<keyword evidence="2" id="KW-0812">Transmembrane</keyword>
<accession>A0A8T8WD76</accession>
<dbReference type="KEGG" id="hmp:K6T50_00980"/>
<gene>
    <name evidence="3" type="ORF">K6T50_00980</name>
</gene>
<reference evidence="3 4" key="1">
    <citation type="journal article" date="2021" name="Int. J. Syst. Evol. Microbiol.">
        <title>Halobaculum halophilum sp. nov. and Halobaculum salinum sp. nov., isolated from salt lake and saline soil.</title>
        <authorList>
            <person name="Cui H.L."/>
            <person name="Shi X.W."/>
            <person name="Yin X.M."/>
            <person name="Yang X.Y."/>
            <person name="Hou J."/>
            <person name="Zhu L."/>
        </authorList>
    </citation>
    <scope>NUCLEOTIDE SEQUENCE [LARGE SCALE GENOMIC DNA]</scope>
    <source>
        <strain evidence="3 4">NBRC 109044</strain>
    </source>
</reference>
<keyword evidence="4" id="KW-1185">Reference proteome</keyword>
<dbReference type="AlphaFoldDB" id="A0A8T8WD76"/>
<proteinExistence type="predicted"/>
<organism evidence="3 4">
    <name type="scientific">Halobaculum magnesiiphilum</name>
    <dbReference type="NCBI Taxonomy" id="1017351"/>
    <lineage>
        <taxon>Archaea</taxon>
        <taxon>Methanobacteriati</taxon>
        <taxon>Methanobacteriota</taxon>
        <taxon>Stenosarchaea group</taxon>
        <taxon>Halobacteria</taxon>
        <taxon>Halobacteriales</taxon>
        <taxon>Haloferacaceae</taxon>
        <taxon>Halobaculum</taxon>
    </lineage>
</organism>